<name>A0ABS3EKP6_9HYPH</name>
<feature type="transmembrane region" description="Helical" evidence="2">
    <location>
        <begin position="237"/>
        <end position="254"/>
    </location>
</feature>
<evidence type="ECO:0000313" key="7">
    <source>
        <dbReference type="Proteomes" id="UP000664699"/>
    </source>
</evidence>
<feature type="domain" description="DUF2207" evidence="4">
    <location>
        <begin position="27"/>
        <end position="214"/>
    </location>
</feature>
<feature type="transmembrane region" description="Helical" evidence="2">
    <location>
        <begin position="413"/>
        <end position="436"/>
    </location>
</feature>
<proteinExistence type="predicted"/>
<organism evidence="6 7">
    <name type="scientific">Agrobacterium burrii</name>
    <dbReference type="NCBI Taxonomy" id="2815339"/>
    <lineage>
        <taxon>Bacteria</taxon>
        <taxon>Pseudomonadati</taxon>
        <taxon>Pseudomonadota</taxon>
        <taxon>Alphaproteobacteria</taxon>
        <taxon>Hyphomicrobiales</taxon>
        <taxon>Rhizobiaceae</taxon>
        <taxon>Rhizobium/Agrobacterium group</taxon>
        <taxon>Agrobacterium</taxon>
        <taxon>Agrobacterium tumefaciens complex</taxon>
    </lineage>
</organism>
<evidence type="ECO:0000256" key="3">
    <source>
        <dbReference type="SAM" id="SignalP"/>
    </source>
</evidence>
<evidence type="ECO:0000313" key="6">
    <source>
        <dbReference type="EMBL" id="MBO0132555.1"/>
    </source>
</evidence>
<feature type="domain" description="Predicted membrane protein YciQ-like C-terminal" evidence="5">
    <location>
        <begin position="455"/>
        <end position="565"/>
    </location>
</feature>
<feature type="domain" description="Predicted membrane protein YciQ-like C-terminal" evidence="5">
    <location>
        <begin position="274"/>
        <end position="449"/>
    </location>
</feature>
<keyword evidence="2" id="KW-0472">Membrane</keyword>
<evidence type="ECO:0000259" key="5">
    <source>
        <dbReference type="Pfam" id="PF20990"/>
    </source>
</evidence>
<reference evidence="6 7" key="1">
    <citation type="submission" date="2021-03" db="EMBL/GenBank/DDBJ databases">
        <title>Whole genome sequence of Agrobacterium sp. strain Rnr.</title>
        <authorList>
            <person name="Mafakheri H."/>
            <person name="Taghavi S.M."/>
            <person name="Nemanja K."/>
            <person name="Osdaghi E."/>
        </authorList>
    </citation>
    <scope>NUCLEOTIDE SEQUENCE [LARGE SCALE GENOMIC DNA]</scope>
    <source>
        <strain evidence="6 7">Rnr</strain>
    </source>
</reference>
<dbReference type="Proteomes" id="UP000664699">
    <property type="component" value="Unassembled WGS sequence"/>
</dbReference>
<protein>
    <submittedName>
        <fullName evidence="6">DUF2207 domain-containing protein</fullName>
    </submittedName>
</protein>
<feature type="transmembrane region" description="Helical" evidence="2">
    <location>
        <begin position="386"/>
        <end position="407"/>
    </location>
</feature>
<dbReference type="Pfam" id="PF20990">
    <property type="entry name" value="DUF2207_C"/>
    <property type="match status" value="2"/>
</dbReference>
<keyword evidence="7" id="KW-1185">Reference proteome</keyword>
<keyword evidence="3" id="KW-0732">Signal</keyword>
<feature type="compositionally biased region" description="Gly residues" evidence="1">
    <location>
        <begin position="626"/>
        <end position="648"/>
    </location>
</feature>
<keyword evidence="2" id="KW-0812">Transmembrane</keyword>
<accession>A0ABS3EKP6</accession>
<dbReference type="EMBL" id="JAFLNA010000009">
    <property type="protein sequence ID" value="MBO0132555.1"/>
    <property type="molecule type" value="Genomic_DNA"/>
</dbReference>
<feature type="compositionally biased region" description="Low complexity" evidence="1">
    <location>
        <begin position="613"/>
        <end position="625"/>
    </location>
</feature>
<feature type="transmembrane region" description="Helical" evidence="2">
    <location>
        <begin position="483"/>
        <end position="504"/>
    </location>
</feature>
<feature type="chain" id="PRO_5045088641" evidence="3">
    <location>
        <begin position="24"/>
        <end position="648"/>
    </location>
</feature>
<dbReference type="InterPro" id="IPR018702">
    <property type="entry name" value="DUF2207"/>
</dbReference>
<dbReference type="RefSeq" id="WP_207134874.1">
    <property type="nucleotide sequence ID" value="NZ_JAFLNA010000009.1"/>
</dbReference>
<evidence type="ECO:0000256" key="2">
    <source>
        <dbReference type="SAM" id="Phobius"/>
    </source>
</evidence>
<evidence type="ECO:0000259" key="4">
    <source>
        <dbReference type="Pfam" id="PF09972"/>
    </source>
</evidence>
<feature type="transmembrane region" description="Helical" evidence="2">
    <location>
        <begin position="448"/>
        <end position="471"/>
    </location>
</feature>
<evidence type="ECO:0000256" key="1">
    <source>
        <dbReference type="SAM" id="MobiDB-lite"/>
    </source>
</evidence>
<feature type="region of interest" description="Disordered" evidence="1">
    <location>
        <begin position="613"/>
        <end position="648"/>
    </location>
</feature>
<dbReference type="InterPro" id="IPR048389">
    <property type="entry name" value="YciQ-like_C"/>
</dbReference>
<sequence length="648" mass="68891">MKTIAARLLALFVFLGVAFPAFAEEFIRSYHSVVEVAADGELAVTETITARAEGQNIKRGIFRDFPLYALDANNRRTKVDFNVVSVERDGAPENWRTENIDGGIRIYTGSADRFLPTGEHVFQITYTTARQIRYFSDYDELTWNVTGNGWQFPMGEISATVVLPDGVKATDTNVFTGPFGAKGKDARVLNEGNEVFFASTRPFSVGEGMTVAVKLPKGAIAAPDTSQETGWWLRDNLAILLSGGGLLAILLYYLRAWFAVGRDPARGVVVPRWDAPEGLSPALVNYVDNRGFSGAGWTALSASALDLAVKGYVVLEDLKNSIVIRRTEKESAANLPTGQKTLLASIGGPGETLTIDKAHGTEVEKVGKQFRAAIEKEHRGKYYHSNAGYVFFGIFFSVFIVVATLVFGDLDEIAIAAVLVFGFFALFFSILSIGIGRQFSRGASLKKRIGGIVMLAFAGFVAFSVIGGIATQILLDVTHDTKSLALAAIGGIILTNALFLFLMGAPTPLGRKLMDGIEGLRTYLTLAEKDRMNMASAPAMSPQHFETLLPYAVALGVEKPWSRTFETWLATAAAGAAVASYAPGWYAGSNYGSFGDRIGGFSSTMASTIASTIPQPVSSSNSSFSSGGGGGGFSGSGGGGGGGGGGGW</sequence>
<gene>
    <name evidence="6" type="ORF">JZX89_17615</name>
</gene>
<feature type="signal peptide" evidence="3">
    <location>
        <begin position="1"/>
        <end position="23"/>
    </location>
</feature>
<dbReference type="Pfam" id="PF09972">
    <property type="entry name" value="DUF2207"/>
    <property type="match status" value="1"/>
</dbReference>
<comment type="caution">
    <text evidence="6">The sequence shown here is derived from an EMBL/GenBank/DDBJ whole genome shotgun (WGS) entry which is preliminary data.</text>
</comment>
<keyword evidence="2" id="KW-1133">Transmembrane helix</keyword>